<dbReference type="SMART" id="SM00710">
    <property type="entry name" value="PbH1"/>
    <property type="match status" value="6"/>
</dbReference>
<evidence type="ECO:0000313" key="3">
    <source>
        <dbReference type="EMBL" id="NBJ25192.1"/>
    </source>
</evidence>
<sequence>MTASSRSDGRLRLLIASFILSMALTSGAMAQDGSEIARLAEEARQAFLSAEQGNASPKQKAGFYQIARARLKLLEKFAGQGTSGSPELRDNARAELRRLADDGLSHDILSSMLLQASLGDLAGTQAGADRVEVGVTLHQLASEQRSPAYRAAAFIEIGYAFSRAGAQDRALRYAALALEAAQSIQDTGPQAGAYRAVARLAASLGAPGTSLASRAIGQIPQPRNRAYARHEAAREQLKGSTFEKASETRIKVEAARRLGAGDLHGSASLILALSASEDRENLLSDLFAAAIRKQDRDVAIAAAQGFFESVRQQKALAVLVRDYADRGVPFQAAEIVNGMLDGPHKAAIQLILAAEIQEAGYGSMADRLLSSSLQIVKALPEEERRALYPELVRSLSRAGRLSDALAYADRLDSGPEGPAVLSELAERLADQGRSADAEALLPRIADRDRRDQVLSAVARAKAKAGDTAGALRLIGEIGDLQHIAAVFLALAQSRAASGDFAQALALAGRIGDTKQRTETLAGIARQAVLKQNKEFAGKALQEAVRTAAGQAAGSQDEAILALVRMLADLGEKAQAGELAQRIADASLRQRAEDWIVRTEVRDAVSQWKDARLPEALLKRSLARVTNDQDKVDLASDLAVLADGGIHAADLIRSIADDRLRRAAFRRLAERRSDFLATSPANSSSDPAVDVETVASVSGEGGETAQEIQTRRGLALLTLESGRPSAGGLRMPRRMAAAEDVRAKVPWPSGAVVGSTFAHHNPYIAKFLEDDAEGATRLEQAIRYQGQPSPRIIVMQSGVATLGMVARQLQSTDARDLIGIEQDALTIRAPIFVAPGATLILSRLDVPVYRLSADAGAFIANAGEVQIIDADIVGYDEKAKQPFWADSTKAAQFRPFLLSWGDGRMDVASSVLAALGYDNPRSSGLSYSSGPDAVASLRDQTRPTGVVVDNVFRNFYLGFHSYEAERVQVVGNEFRDSIFYAIDAHDRSKGITLAFNAAYGTMLRHGITISRDVEDSVVVGNLSFDNAGSGIVLDRNSTNNVLQANSAFRNAQDGVTVFESSCNVLSGNFLASNKRDGLKVRNSIDIGAYGNRFEANAQSGVSAYIANILSGKTGEGQASDMFSPVTGLSLRNNRFSSNGVGINAQGASGLVMYGNHFVKQSRRLFGGDVRGLEGPVLRLTSQADVLIASTCRPVKPATSCRLRSQGFFEGNSELQIFSSDGRSNCTDVNGTVQQRAFASSSQGT</sequence>
<gene>
    <name evidence="3" type="ORF">GR303_12610</name>
</gene>
<accession>A0ABW9YXZ8</accession>
<name>A0ABW9YXZ8_9HYPH</name>
<dbReference type="RefSeq" id="WP_161725751.1">
    <property type="nucleotide sequence ID" value="NZ_JAAAXI010000024.1"/>
</dbReference>
<dbReference type="InterPro" id="IPR006626">
    <property type="entry name" value="PbH1"/>
</dbReference>
<keyword evidence="1" id="KW-0732">Signal</keyword>
<feature type="signal peptide" evidence="1">
    <location>
        <begin position="1"/>
        <end position="30"/>
    </location>
</feature>
<dbReference type="Proteomes" id="UP000818323">
    <property type="component" value="Unassembled WGS sequence"/>
</dbReference>
<reference evidence="3 4" key="1">
    <citation type="submission" date="2020-01" db="EMBL/GenBank/DDBJ databases">
        <title>Microvirga sp. nov., an arsenate reduction bacterium isolated from Tibet hotspring sediments.</title>
        <authorList>
            <person name="Yuan C.-G."/>
        </authorList>
    </citation>
    <scope>NUCLEOTIDE SEQUENCE [LARGE SCALE GENOMIC DNA]</scope>
    <source>
        <strain evidence="3 4">SYSU G3D203</strain>
    </source>
</reference>
<proteinExistence type="predicted"/>
<organism evidence="3 4">
    <name type="scientific">Microvirga arsenatis</name>
    <dbReference type="NCBI Taxonomy" id="2692265"/>
    <lineage>
        <taxon>Bacteria</taxon>
        <taxon>Pseudomonadati</taxon>
        <taxon>Pseudomonadota</taxon>
        <taxon>Alphaproteobacteria</taxon>
        <taxon>Hyphomicrobiales</taxon>
        <taxon>Methylobacteriaceae</taxon>
        <taxon>Microvirga</taxon>
    </lineage>
</organism>
<keyword evidence="4" id="KW-1185">Reference proteome</keyword>
<dbReference type="Gene3D" id="2.160.20.10">
    <property type="entry name" value="Single-stranded right-handed beta-helix, Pectin lyase-like"/>
    <property type="match status" value="1"/>
</dbReference>
<dbReference type="SUPFAM" id="SSF51126">
    <property type="entry name" value="Pectin lyase-like"/>
    <property type="match status" value="1"/>
</dbReference>
<feature type="domain" description="Periplasmic copper-binding protein NosD beta helix" evidence="2">
    <location>
        <begin position="957"/>
        <end position="1101"/>
    </location>
</feature>
<dbReference type="Gene3D" id="1.25.40.10">
    <property type="entry name" value="Tetratricopeptide repeat domain"/>
    <property type="match status" value="1"/>
</dbReference>
<dbReference type="InterPro" id="IPR011990">
    <property type="entry name" value="TPR-like_helical_dom_sf"/>
</dbReference>
<comment type="caution">
    <text evidence="3">The sequence shown here is derived from an EMBL/GenBank/DDBJ whole genome shotgun (WGS) entry which is preliminary data.</text>
</comment>
<dbReference type="InterPro" id="IPR012334">
    <property type="entry name" value="Pectin_lyas_fold"/>
</dbReference>
<evidence type="ECO:0000313" key="4">
    <source>
        <dbReference type="Proteomes" id="UP000818323"/>
    </source>
</evidence>
<dbReference type="InterPro" id="IPR007742">
    <property type="entry name" value="NosD_dom"/>
</dbReference>
<dbReference type="Pfam" id="PF05048">
    <property type="entry name" value="NosD"/>
    <property type="match status" value="1"/>
</dbReference>
<protein>
    <recommendedName>
        <fullName evidence="2">Periplasmic copper-binding protein NosD beta helix domain-containing protein</fullName>
    </recommendedName>
</protein>
<dbReference type="InterPro" id="IPR011050">
    <property type="entry name" value="Pectin_lyase_fold/virulence"/>
</dbReference>
<evidence type="ECO:0000256" key="1">
    <source>
        <dbReference type="SAM" id="SignalP"/>
    </source>
</evidence>
<dbReference type="EMBL" id="JAAAXJ010000005">
    <property type="protein sequence ID" value="NBJ25192.1"/>
    <property type="molecule type" value="Genomic_DNA"/>
</dbReference>
<evidence type="ECO:0000259" key="2">
    <source>
        <dbReference type="Pfam" id="PF05048"/>
    </source>
</evidence>
<feature type="chain" id="PRO_5045853453" description="Periplasmic copper-binding protein NosD beta helix domain-containing protein" evidence="1">
    <location>
        <begin position="31"/>
        <end position="1243"/>
    </location>
</feature>